<dbReference type="PANTHER" id="PTHR11601:SF50">
    <property type="entry name" value="CYSTEINE DESULFURASE ISCS 2-RELATED"/>
    <property type="match status" value="1"/>
</dbReference>
<protein>
    <submittedName>
        <fullName evidence="4">Cysteine desulfurase</fullName>
    </submittedName>
</protein>
<evidence type="ECO:0000256" key="2">
    <source>
        <dbReference type="ARBA" id="ARBA00022898"/>
    </source>
</evidence>
<dbReference type="Pfam" id="PF00266">
    <property type="entry name" value="Aminotran_5"/>
    <property type="match status" value="1"/>
</dbReference>
<accession>A0A1M5TUB3</accession>
<dbReference type="InterPro" id="IPR016454">
    <property type="entry name" value="Cysteine_dSase"/>
</dbReference>
<evidence type="ECO:0000313" key="5">
    <source>
        <dbReference type="Proteomes" id="UP000183995"/>
    </source>
</evidence>
<dbReference type="EMBL" id="FQXV01000001">
    <property type="protein sequence ID" value="SHH54289.1"/>
    <property type="molecule type" value="Genomic_DNA"/>
</dbReference>
<dbReference type="OrthoDB" id="9808002at2"/>
<dbReference type="InterPro" id="IPR015424">
    <property type="entry name" value="PyrdxlP-dep_Trfase"/>
</dbReference>
<comment type="cofactor">
    <cofactor evidence="1">
        <name>pyridoxal 5'-phosphate</name>
        <dbReference type="ChEBI" id="CHEBI:597326"/>
    </cofactor>
</comment>
<keyword evidence="2" id="KW-0663">Pyridoxal phosphate</keyword>
<reference evidence="4 5" key="1">
    <citation type="submission" date="2016-11" db="EMBL/GenBank/DDBJ databases">
        <authorList>
            <person name="Jaros S."/>
            <person name="Januszkiewicz K."/>
            <person name="Wedrychowicz H."/>
        </authorList>
    </citation>
    <scope>NUCLEOTIDE SEQUENCE [LARGE SCALE GENOMIC DNA]</scope>
    <source>
        <strain evidence="4 5">DSM 10068</strain>
    </source>
</reference>
<evidence type="ECO:0000259" key="3">
    <source>
        <dbReference type="Pfam" id="PF00266"/>
    </source>
</evidence>
<evidence type="ECO:0000313" key="4">
    <source>
        <dbReference type="EMBL" id="SHH54289.1"/>
    </source>
</evidence>
<dbReference type="SUPFAM" id="SSF53383">
    <property type="entry name" value="PLP-dependent transferases"/>
    <property type="match status" value="1"/>
</dbReference>
<dbReference type="Proteomes" id="UP000183995">
    <property type="component" value="Unassembled WGS sequence"/>
</dbReference>
<sequence length="373" mass="40153">MIYLDYAADTPAAREVLDVFSDTALRYAANPNSLHTPGRQAGARLAECTEQIKTLLNLKNSDVIYTSGATEANNLALKGVAEKYRNSGKHIIATYLEHSSVNGALAALQNSGFEIDYVDSGSDGLVDLEQLKALLRKDTILVSACYVDSEMGVTQKIHDIAAILSGYPGCRFHVDATQAVGKVPLSLDGADLFTFSPHKFYGLNGSGILIKKEELLLEPQIHGGLSATPYRSGTPALALAAACAKALELALAELAPRCEHVSGLNKKLRAALTKYPKVKINSTAYSVPHILSVSMPGVKTEDFRDELDAYGVCVSTRSACCAPNSVSRPVYAVTKDRKRAVSTLRVSLSHLTTEQDVDEFLACFEKCYDKFAG</sequence>
<keyword evidence="5" id="KW-1185">Reference proteome</keyword>
<dbReference type="STRING" id="1123282.SAMN02745823_00233"/>
<organism evidence="4 5">
    <name type="scientific">Sporobacter termitidis DSM 10068</name>
    <dbReference type="NCBI Taxonomy" id="1123282"/>
    <lineage>
        <taxon>Bacteria</taxon>
        <taxon>Bacillati</taxon>
        <taxon>Bacillota</taxon>
        <taxon>Clostridia</taxon>
        <taxon>Eubacteriales</taxon>
        <taxon>Oscillospiraceae</taxon>
        <taxon>Sporobacter</taxon>
    </lineage>
</organism>
<dbReference type="Gene3D" id="3.40.640.10">
    <property type="entry name" value="Type I PLP-dependent aspartate aminotransferase-like (Major domain)"/>
    <property type="match status" value="1"/>
</dbReference>
<gene>
    <name evidence="4" type="ORF">SAMN02745823_00233</name>
</gene>
<dbReference type="PANTHER" id="PTHR11601">
    <property type="entry name" value="CYSTEINE DESULFURYLASE FAMILY MEMBER"/>
    <property type="match status" value="1"/>
</dbReference>
<dbReference type="InterPro" id="IPR015421">
    <property type="entry name" value="PyrdxlP-dep_Trfase_major"/>
</dbReference>
<dbReference type="PIRSF" id="PIRSF005572">
    <property type="entry name" value="NifS"/>
    <property type="match status" value="1"/>
</dbReference>
<dbReference type="Gene3D" id="3.90.1150.10">
    <property type="entry name" value="Aspartate Aminotransferase, domain 1"/>
    <property type="match status" value="1"/>
</dbReference>
<dbReference type="GO" id="GO:0003824">
    <property type="term" value="F:catalytic activity"/>
    <property type="evidence" value="ECO:0007669"/>
    <property type="project" value="UniProtKB-ARBA"/>
</dbReference>
<dbReference type="InterPro" id="IPR000192">
    <property type="entry name" value="Aminotrans_V_dom"/>
</dbReference>
<dbReference type="RefSeq" id="WP_073075804.1">
    <property type="nucleotide sequence ID" value="NZ_FQXV01000001.1"/>
</dbReference>
<dbReference type="AlphaFoldDB" id="A0A1M5TUB3"/>
<name>A0A1M5TUB3_9FIRM</name>
<evidence type="ECO:0000256" key="1">
    <source>
        <dbReference type="ARBA" id="ARBA00001933"/>
    </source>
</evidence>
<feature type="domain" description="Aminotransferase class V" evidence="3">
    <location>
        <begin position="2"/>
        <end position="360"/>
    </location>
</feature>
<dbReference type="InterPro" id="IPR015422">
    <property type="entry name" value="PyrdxlP-dep_Trfase_small"/>
</dbReference>
<proteinExistence type="predicted"/>